<dbReference type="Proteomes" id="UP000050640">
    <property type="component" value="Unplaced"/>
</dbReference>
<name>A0A0R3S1G2_9BILA</name>
<reference evidence="2" key="1">
    <citation type="submission" date="2017-02" db="UniProtKB">
        <authorList>
            <consortium name="WormBaseParasite"/>
        </authorList>
    </citation>
    <scope>IDENTIFICATION</scope>
</reference>
<dbReference type="WBParaSite" id="EEL_0000850501-mRNA-1">
    <property type="protein sequence ID" value="EEL_0000850501-mRNA-1"/>
    <property type="gene ID" value="EEL_0000850501"/>
</dbReference>
<dbReference type="PANTHER" id="PTHR46901">
    <property type="entry name" value="GH04942P"/>
    <property type="match status" value="1"/>
</dbReference>
<accession>A0A0R3S1G2</accession>
<sequence>MIWILLLLPLAAAHIRLTYPPTRYSFLNYSIDSGKSLQTCGVPKDPKGVVTWLRSGEDVNITWFQSLSHYGNFKLELLNELDQIIAVLSPVTNINTNDKAL</sequence>
<dbReference type="STRING" id="1147741.A0A0R3S1G2"/>
<proteinExistence type="predicted"/>
<organism evidence="1 2">
    <name type="scientific">Elaeophora elaphi</name>
    <dbReference type="NCBI Taxonomy" id="1147741"/>
    <lineage>
        <taxon>Eukaryota</taxon>
        <taxon>Metazoa</taxon>
        <taxon>Ecdysozoa</taxon>
        <taxon>Nematoda</taxon>
        <taxon>Chromadorea</taxon>
        <taxon>Rhabditida</taxon>
        <taxon>Spirurina</taxon>
        <taxon>Spiruromorpha</taxon>
        <taxon>Filarioidea</taxon>
        <taxon>Onchocercidae</taxon>
        <taxon>Elaeophora</taxon>
    </lineage>
</organism>
<dbReference type="PANTHER" id="PTHR46901:SF3">
    <property type="entry name" value="EGF-LIKE DOMAIN-CONTAINING PROTEIN"/>
    <property type="match status" value="1"/>
</dbReference>
<protein>
    <submittedName>
        <fullName evidence="2">Ig-like domain-containing protein</fullName>
    </submittedName>
</protein>
<evidence type="ECO:0000313" key="2">
    <source>
        <dbReference type="WBParaSite" id="EEL_0000850501-mRNA-1"/>
    </source>
</evidence>
<dbReference type="AlphaFoldDB" id="A0A0R3S1G2"/>
<evidence type="ECO:0000313" key="1">
    <source>
        <dbReference type="Proteomes" id="UP000050640"/>
    </source>
</evidence>
<keyword evidence="1" id="KW-1185">Reference proteome</keyword>